<dbReference type="EMBL" id="JARAVY010000014">
    <property type="protein sequence ID" value="MDX2913313.1"/>
    <property type="molecule type" value="Genomic_DNA"/>
</dbReference>
<comment type="caution">
    <text evidence="1">The sequence shown here is derived from an EMBL/GenBank/DDBJ whole genome shotgun (WGS) entry which is preliminary data.</text>
</comment>
<sequence length="294" mass="32656">MDVLIARDASRMVSLLPRFADGPYAGPAGGRSRGREMISRMTKSADAGTDAHTGAGASADDAHAWDARLGWASGLMADDPAERAVALDRLAAVQRDVRDALGRFNEVWRLTGPLGGRERWRDPSFLRAHERYVEAGRYALPNALWNRPLGDIRTWPGLPYALLFLEWEARCPQEWTRHAKHWGTKQGLVRDLAVPGHGEPVRTRLVELVGIVVRRPYRCKDREYVRVARAVDGEALRATLGAASRSDASWARLHAGHVLWLLDHPEVPNTVHVWRSRIAAERESVGRPGPSVGE</sequence>
<dbReference type="Proteomes" id="UP001271723">
    <property type="component" value="Unassembled WGS sequence"/>
</dbReference>
<name>A0ABU4LE62_9ACTN</name>
<proteinExistence type="predicted"/>
<organism evidence="1 2">
    <name type="scientific">Streptomyces griseiscabiei</name>
    <dbReference type="NCBI Taxonomy" id="2993540"/>
    <lineage>
        <taxon>Bacteria</taxon>
        <taxon>Bacillati</taxon>
        <taxon>Actinomycetota</taxon>
        <taxon>Actinomycetes</taxon>
        <taxon>Kitasatosporales</taxon>
        <taxon>Streptomycetaceae</taxon>
        <taxon>Streptomyces</taxon>
    </lineage>
</organism>
<protein>
    <submittedName>
        <fullName evidence="1">Uncharacterized protein</fullName>
    </submittedName>
</protein>
<evidence type="ECO:0000313" key="2">
    <source>
        <dbReference type="Proteomes" id="UP001271723"/>
    </source>
</evidence>
<keyword evidence="2" id="KW-1185">Reference proteome</keyword>
<accession>A0ABU4LE62</accession>
<evidence type="ECO:0000313" key="1">
    <source>
        <dbReference type="EMBL" id="MDX2913313.1"/>
    </source>
</evidence>
<gene>
    <name evidence="1" type="ORF">PV517_32180</name>
</gene>
<reference evidence="1 2" key="1">
    <citation type="journal article" date="2023" name="Microb. Genom.">
        <title>Mesoterricola silvestris gen. nov., sp. nov., Mesoterricola sediminis sp. nov., Geothrix oryzae sp. nov., Geothrix edaphica sp. nov., Geothrix rubra sp. nov., and Geothrix limicola sp. nov., six novel members of Acidobacteriota isolated from soils.</title>
        <authorList>
            <person name="Weisberg A.J."/>
            <person name="Pearce E."/>
            <person name="Kramer C.G."/>
            <person name="Chang J.H."/>
            <person name="Clarke C.R."/>
        </authorList>
    </citation>
    <scope>NUCLEOTIDE SEQUENCE [LARGE SCALE GENOMIC DNA]</scope>
    <source>
        <strain evidence="1 2">NRRL_B-2795</strain>
    </source>
</reference>
<dbReference type="RefSeq" id="WP_256965504.1">
    <property type="nucleotide sequence ID" value="NZ_JAGJBZ010000001.1"/>
</dbReference>